<keyword evidence="4" id="KW-0597">Phosphoprotein</keyword>
<keyword evidence="13" id="KW-0804">Transcription</keyword>
<evidence type="ECO:0000256" key="2">
    <source>
        <dbReference type="ARBA" id="ARBA00007440"/>
    </source>
</evidence>
<keyword evidence="5" id="KW-0479">Metal-binding</keyword>
<protein>
    <submittedName>
        <fullName evidence="22 23">Zinc fingers and homeoboxes protein 3</fullName>
    </submittedName>
</protein>
<proteinExistence type="inferred from homology"/>
<comment type="similarity">
    <text evidence="2">Belongs to the ZHX family.</text>
</comment>
<feature type="domain" description="Homeobox" evidence="19">
    <location>
        <begin position="312"/>
        <end position="355"/>
    </location>
</feature>
<gene>
    <name evidence="22 23" type="primary">ZHX3</name>
</gene>
<feature type="domain" description="Homeobox" evidence="19">
    <location>
        <begin position="490"/>
        <end position="540"/>
    </location>
</feature>
<dbReference type="SUPFAM" id="SSF46689">
    <property type="entry name" value="Homeodomain-like"/>
    <property type="match status" value="5"/>
</dbReference>
<feature type="region of interest" description="Disordered" evidence="18">
    <location>
        <begin position="653"/>
        <end position="680"/>
    </location>
</feature>
<keyword evidence="21" id="KW-1185">Reference proteome</keyword>
<evidence type="ECO:0000256" key="17">
    <source>
        <dbReference type="RuleBase" id="RU000682"/>
    </source>
</evidence>
<evidence type="ECO:0000256" key="7">
    <source>
        <dbReference type="ARBA" id="ARBA00022771"/>
    </source>
</evidence>
<evidence type="ECO:0000256" key="14">
    <source>
        <dbReference type="ARBA" id="ARBA00023242"/>
    </source>
</evidence>
<evidence type="ECO:0000256" key="12">
    <source>
        <dbReference type="ARBA" id="ARBA00023155"/>
    </source>
</evidence>
<dbReference type="GO" id="GO:0030154">
    <property type="term" value="P:cell differentiation"/>
    <property type="evidence" value="ECO:0007669"/>
    <property type="project" value="UniProtKB-KW"/>
</dbReference>
<keyword evidence="11 16" id="KW-0238">DNA-binding</keyword>
<sequence>MASKRKSTTPCMIPLKTMVLEETDTDLVENYSKKTQQETHNELLTVGDVSKTTSITTAANNAALSNGYQSSIDGNNYVCKYCDFGCRDVNKFVDHMSSEHLDFSRDPSYVCIECSFLVKKHDELKHHNEVSHSGETSFIWNVAKHDNHITVEQSISDTTSSQGFSGDSNEDGIDGQCEITITKTPIMKIMKSKMETKKIHTVRENMKDSSTYPSVNETRRKKNNYSDTSESVLVNQSSVSSVNSSQIITSSMIGTLPILQSGVTQIMSVQQQPLMHSQLHQQIPTSECLPKVMIPLSSIPTYNATMDSNSFLKNSFNKFPYPTKAELCYLTVVTKYPEEQIKIWFTAQRLKQGISWSPEEIEDARKKMFNTVFQPVPQPAFTVLNAPLVANAGNVQQLIHTAVPGQFVGQPKETGGLLVSQPVVANGVQGTSSSLTLAVSSDPNEQAASQPSILSANVKVVNAAQSLLTVCPNISSQHYVDPNLYKNKKSHEQLSALKNSFCKSQFPAHSEVERLTRITGLAKRDVRKWFSDRRYHYRNYKGTRSFFARHMMVNSQPNVTFSTSSKGPEFAYTPPVTTQSATHTRRQSWHQSPDFTPTKYKERAPEQVKALEDSFAQNSFPSEEEVDRLRTETKMTRREVDSWFSDKRKKIAEEEKEEVADLEDEDGEENYEDVESSDELRIAEENESLSELNSNHGTVERKVSPIKINLKNLRVTESNDKGESQGDNVDSQEYDETNRLPISQKDTVQFKKTLEQQHFLKKFFVQSQWPTNQEYDSLAEQLGLQRHELVRWFGDSRYSFKNGQLKWFEAYRRGIYPPHLADTKANSHPVLEDYFEKYSMLCDNDLESLCEKTQMTEEEIKMWFAVNTEEEEFRAASDAGIEDQNTMFDYQQGSQQGTSNSYSEESENSECWKPSNKESCSESFGIFSQQSRIELEAD</sequence>
<dbReference type="InterPro" id="IPR013087">
    <property type="entry name" value="Znf_C2H2_type"/>
</dbReference>
<dbReference type="FunFam" id="1.10.10.60:FF:000062">
    <property type="entry name" value="zinc fingers and homeoboxes protein 3"/>
    <property type="match status" value="1"/>
</dbReference>
<feature type="DNA-binding region" description="Homeobox" evidence="16">
    <location>
        <begin position="608"/>
        <end position="655"/>
    </location>
</feature>
<feature type="DNA-binding region" description="Homeobox" evidence="16">
    <location>
        <begin position="745"/>
        <end position="804"/>
    </location>
</feature>
<dbReference type="SUPFAM" id="SSF57667">
    <property type="entry name" value="beta-beta-alpha zinc fingers"/>
    <property type="match status" value="1"/>
</dbReference>
<dbReference type="GO" id="GO:0008270">
    <property type="term" value="F:zinc ion binding"/>
    <property type="evidence" value="ECO:0007669"/>
    <property type="project" value="UniProtKB-KW"/>
</dbReference>
<dbReference type="InterPro" id="IPR041057">
    <property type="entry name" value="ZHX_Znf_C2H2"/>
</dbReference>
<dbReference type="PROSITE" id="PS00028">
    <property type="entry name" value="ZINC_FINGER_C2H2_1"/>
    <property type="match status" value="1"/>
</dbReference>
<evidence type="ECO:0000256" key="18">
    <source>
        <dbReference type="SAM" id="MobiDB-lite"/>
    </source>
</evidence>
<dbReference type="PROSITE" id="PS50071">
    <property type="entry name" value="HOMEOBOX_2"/>
    <property type="match status" value="4"/>
</dbReference>
<evidence type="ECO:0000256" key="4">
    <source>
        <dbReference type="ARBA" id="ARBA00022553"/>
    </source>
</evidence>
<keyword evidence="6" id="KW-0677">Repeat</keyword>
<dbReference type="OrthoDB" id="9934076at2759"/>
<keyword evidence="10" id="KW-0805">Transcription regulation</keyword>
<comment type="subcellular location">
    <subcellularLocation>
        <location evidence="1 16 17">Nucleus</location>
    </subcellularLocation>
</comment>
<dbReference type="Gene3D" id="1.10.10.60">
    <property type="entry name" value="Homeodomain-like"/>
    <property type="match status" value="5"/>
</dbReference>
<evidence type="ECO:0000256" key="16">
    <source>
        <dbReference type="PROSITE-ProRule" id="PRU00108"/>
    </source>
</evidence>
<dbReference type="Pfam" id="PF00046">
    <property type="entry name" value="Homeodomain"/>
    <property type="match status" value="3"/>
</dbReference>
<dbReference type="GO" id="GO:0005634">
    <property type="term" value="C:nucleus"/>
    <property type="evidence" value="ECO:0007669"/>
    <property type="project" value="UniProtKB-SubCell"/>
</dbReference>
<evidence type="ECO:0000256" key="11">
    <source>
        <dbReference type="ARBA" id="ARBA00023125"/>
    </source>
</evidence>
<feature type="region of interest" description="Disordered" evidence="18">
    <location>
        <begin position="574"/>
        <end position="600"/>
    </location>
</feature>
<feature type="domain" description="C2H2-type" evidence="20">
    <location>
        <begin position="109"/>
        <end position="137"/>
    </location>
</feature>
<keyword evidence="14 16" id="KW-0539">Nucleus</keyword>
<feature type="DNA-binding region" description="Homeobox" evidence="16">
    <location>
        <begin position="314"/>
        <end position="356"/>
    </location>
</feature>
<dbReference type="RefSeq" id="XP_033819596.1">
    <property type="nucleotide sequence ID" value="XM_033963705.1"/>
</dbReference>
<dbReference type="Proteomes" id="UP000515159">
    <property type="component" value="Chromosome 11"/>
</dbReference>
<feature type="region of interest" description="Disordered" evidence="18">
    <location>
        <begin position="206"/>
        <end position="229"/>
    </location>
</feature>
<organism evidence="21 23">
    <name type="scientific">Geotrypetes seraphini</name>
    <name type="common">Gaboon caecilian</name>
    <name type="synonym">Caecilia seraphini</name>
    <dbReference type="NCBI Taxonomy" id="260995"/>
    <lineage>
        <taxon>Eukaryota</taxon>
        <taxon>Metazoa</taxon>
        <taxon>Chordata</taxon>
        <taxon>Craniata</taxon>
        <taxon>Vertebrata</taxon>
        <taxon>Euteleostomi</taxon>
        <taxon>Amphibia</taxon>
        <taxon>Gymnophiona</taxon>
        <taxon>Geotrypetes</taxon>
    </lineage>
</organism>
<evidence type="ECO:0000259" key="19">
    <source>
        <dbReference type="PROSITE" id="PS50071"/>
    </source>
</evidence>
<dbReference type="RefSeq" id="XP_033819597.1">
    <property type="nucleotide sequence ID" value="XM_033963706.1"/>
</dbReference>
<dbReference type="FunFam" id="1.10.10.60:FF:000212">
    <property type="entry name" value="Zinc fingers and homeoboxes protein 3"/>
    <property type="match status" value="1"/>
</dbReference>
<evidence type="ECO:0000256" key="6">
    <source>
        <dbReference type="ARBA" id="ARBA00022737"/>
    </source>
</evidence>
<dbReference type="InterPro" id="IPR001356">
    <property type="entry name" value="HD"/>
</dbReference>
<evidence type="ECO:0000313" key="22">
    <source>
        <dbReference type="RefSeq" id="XP_033819596.1"/>
    </source>
</evidence>
<evidence type="ECO:0000259" key="20">
    <source>
        <dbReference type="PROSITE" id="PS50157"/>
    </source>
</evidence>
<dbReference type="GO" id="GO:0003677">
    <property type="term" value="F:DNA binding"/>
    <property type="evidence" value="ECO:0007669"/>
    <property type="project" value="UniProtKB-UniRule"/>
</dbReference>
<dbReference type="CDD" id="cd00086">
    <property type="entry name" value="homeodomain"/>
    <property type="match status" value="5"/>
</dbReference>
<keyword evidence="8" id="KW-0221">Differentiation</keyword>
<feature type="domain" description="Homeobox" evidence="19">
    <location>
        <begin position="606"/>
        <end position="654"/>
    </location>
</feature>
<evidence type="ECO:0000256" key="3">
    <source>
        <dbReference type="ARBA" id="ARBA00022491"/>
    </source>
</evidence>
<keyword evidence="12 16" id="KW-0371">Homeobox</keyword>
<dbReference type="KEGG" id="gsh:117369306"/>
<reference evidence="22 23" key="1">
    <citation type="submission" date="2025-04" db="UniProtKB">
        <authorList>
            <consortium name="RefSeq"/>
        </authorList>
    </citation>
    <scope>IDENTIFICATION</scope>
</reference>
<feature type="region of interest" description="Disordered" evidence="18">
    <location>
        <begin position="714"/>
        <end position="739"/>
    </location>
</feature>
<evidence type="ECO:0000256" key="15">
    <source>
        <dbReference type="PROSITE-ProRule" id="PRU00042"/>
    </source>
</evidence>
<dbReference type="CTD" id="23051"/>
<feature type="compositionally biased region" description="Acidic residues" evidence="18">
    <location>
        <begin position="654"/>
        <end position="677"/>
    </location>
</feature>
<dbReference type="PROSITE" id="PS50157">
    <property type="entry name" value="ZINC_FINGER_C2H2_2"/>
    <property type="match status" value="1"/>
</dbReference>
<evidence type="ECO:0000256" key="8">
    <source>
        <dbReference type="ARBA" id="ARBA00022782"/>
    </source>
</evidence>
<accession>A0A6P8SM34</accession>
<dbReference type="AlphaFoldDB" id="A0A6P8SM34"/>
<dbReference type="InterPro" id="IPR036236">
    <property type="entry name" value="Znf_C2H2_sf"/>
</dbReference>
<name>A0A6P8SM34_GEOSA</name>
<dbReference type="PANTHER" id="PTHR15467">
    <property type="entry name" value="ZINC-FINGERS AND HOMEOBOXES RELATED"/>
    <property type="match status" value="1"/>
</dbReference>
<evidence type="ECO:0000256" key="13">
    <source>
        <dbReference type="ARBA" id="ARBA00023163"/>
    </source>
</evidence>
<dbReference type="GeneID" id="117369306"/>
<evidence type="ECO:0000313" key="21">
    <source>
        <dbReference type="Proteomes" id="UP000515159"/>
    </source>
</evidence>
<feature type="domain" description="Homeobox" evidence="19">
    <location>
        <begin position="743"/>
        <end position="803"/>
    </location>
</feature>
<feature type="DNA-binding region" description="Homeobox" evidence="16">
    <location>
        <begin position="492"/>
        <end position="541"/>
    </location>
</feature>
<keyword evidence="9" id="KW-0862">Zinc</keyword>
<evidence type="ECO:0000256" key="1">
    <source>
        <dbReference type="ARBA" id="ARBA00004123"/>
    </source>
</evidence>
<evidence type="ECO:0000256" key="9">
    <source>
        <dbReference type="ARBA" id="ARBA00022833"/>
    </source>
</evidence>
<evidence type="ECO:0000313" key="23">
    <source>
        <dbReference type="RefSeq" id="XP_033819597.1"/>
    </source>
</evidence>
<dbReference type="PANTHER" id="PTHR15467:SF6">
    <property type="entry name" value="ZINC FINGERS AND HOMEOBOXES PROTEIN 3"/>
    <property type="match status" value="1"/>
</dbReference>
<dbReference type="SMART" id="SM00389">
    <property type="entry name" value="HOX"/>
    <property type="match status" value="4"/>
</dbReference>
<dbReference type="Pfam" id="PF18387">
    <property type="entry name" value="zf_C2H2_ZHX"/>
    <property type="match status" value="1"/>
</dbReference>
<dbReference type="Gene3D" id="3.30.160.60">
    <property type="entry name" value="Classic Zinc Finger"/>
    <property type="match status" value="1"/>
</dbReference>
<dbReference type="FunFam" id="1.10.10.60:FF:000133">
    <property type="entry name" value="zinc fingers and homeoboxes protein 3"/>
    <property type="match status" value="1"/>
</dbReference>
<dbReference type="GO" id="GO:0000981">
    <property type="term" value="F:DNA-binding transcription factor activity, RNA polymerase II-specific"/>
    <property type="evidence" value="ECO:0007669"/>
    <property type="project" value="TreeGrafter"/>
</dbReference>
<evidence type="ECO:0000256" key="5">
    <source>
        <dbReference type="ARBA" id="ARBA00022723"/>
    </source>
</evidence>
<evidence type="ECO:0000256" key="10">
    <source>
        <dbReference type="ARBA" id="ARBA00023015"/>
    </source>
</evidence>
<dbReference type="SMART" id="SM00355">
    <property type="entry name" value="ZnF_C2H2"/>
    <property type="match status" value="2"/>
</dbReference>
<feature type="region of interest" description="Disordered" evidence="18">
    <location>
        <begin position="891"/>
        <end position="923"/>
    </location>
</feature>
<dbReference type="InterPro" id="IPR009057">
    <property type="entry name" value="Homeodomain-like_sf"/>
</dbReference>
<keyword evidence="7 15" id="KW-0863">Zinc-finger</keyword>
<dbReference type="FunFam" id="3.30.160.60:FF:000864">
    <property type="entry name" value="Zinc fingers and homeoboxes protein 3"/>
    <property type="match status" value="1"/>
</dbReference>
<keyword evidence="3" id="KW-0678">Repressor</keyword>